<dbReference type="RefSeq" id="WP_068391334.1">
    <property type="nucleotide sequence ID" value="NZ_LSZO01000174.1"/>
</dbReference>
<dbReference type="NCBIfam" id="TIGR01855">
    <property type="entry name" value="IMP_synth_hisH"/>
    <property type="match status" value="1"/>
</dbReference>
<keyword evidence="7 12" id="KW-0315">Glutamine amidotransferase</keyword>
<evidence type="ECO:0000259" key="14">
    <source>
        <dbReference type="Pfam" id="PF00117"/>
    </source>
</evidence>
<comment type="subcellular location">
    <subcellularLocation>
        <location evidence="1 12">Cytoplasm</location>
    </subcellularLocation>
</comment>
<dbReference type="Pfam" id="PF00117">
    <property type="entry name" value="GATase"/>
    <property type="match status" value="1"/>
</dbReference>
<evidence type="ECO:0000256" key="13">
    <source>
        <dbReference type="PIRSR" id="PIRSR000495-1"/>
    </source>
</evidence>
<dbReference type="InterPro" id="IPR017926">
    <property type="entry name" value="GATASE"/>
</dbReference>
<keyword evidence="4 12" id="KW-0963">Cytoplasm</keyword>
<dbReference type="GO" id="GO:0005737">
    <property type="term" value="C:cytoplasm"/>
    <property type="evidence" value="ECO:0007669"/>
    <property type="project" value="UniProtKB-SubCell"/>
</dbReference>
<accession>A0A139SQY2</accession>
<dbReference type="HAMAP" id="MF_00278">
    <property type="entry name" value="HisH"/>
    <property type="match status" value="1"/>
</dbReference>
<evidence type="ECO:0000256" key="2">
    <source>
        <dbReference type="ARBA" id="ARBA00005091"/>
    </source>
</evidence>
<dbReference type="CDD" id="cd01748">
    <property type="entry name" value="GATase1_IGP_Synthase"/>
    <property type="match status" value="1"/>
</dbReference>
<proteinExistence type="inferred from homology"/>
<keyword evidence="9 12" id="KW-0456">Lyase</keyword>
<dbReference type="EC" id="4.3.2.10" evidence="12"/>
<feature type="active site" evidence="12 13">
    <location>
        <position position="192"/>
    </location>
</feature>
<dbReference type="EC" id="3.5.1.2" evidence="12"/>
<dbReference type="GO" id="GO:0004359">
    <property type="term" value="F:glutaminase activity"/>
    <property type="evidence" value="ECO:0007669"/>
    <property type="project" value="UniProtKB-EC"/>
</dbReference>
<feature type="domain" description="Glutamine amidotransferase" evidence="14">
    <location>
        <begin position="5"/>
        <end position="205"/>
    </location>
</feature>
<dbReference type="OrthoDB" id="9807137at2"/>
<feature type="active site" evidence="12 13">
    <location>
        <position position="190"/>
    </location>
</feature>
<dbReference type="PIRSF" id="PIRSF000495">
    <property type="entry name" value="Amidotransf_hisH"/>
    <property type="match status" value="1"/>
</dbReference>
<evidence type="ECO:0000256" key="4">
    <source>
        <dbReference type="ARBA" id="ARBA00022490"/>
    </source>
</evidence>
<organism evidence="15 16">
    <name type="scientific">Ventosimonas gracilis</name>
    <dbReference type="NCBI Taxonomy" id="1680762"/>
    <lineage>
        <taxon>Bacteria</taxon>
        <taxon>Pseudomonadati</taxon>
        <taxon>Pseudomonadota</taxon>
        <taxon>Gammaproteobacteria</taxon>
        <taxon>Pseudomonadales</taxon>
        <taxon>Ventosimonadaceae</taxon>
        <taxon>Ventosimonas</taxon>
    </lineage>
</organism>
<evidence type="ECO:0000256" key="8">
    <source>
        <dbReference type="ARBA" id="ARBA00023102"/>
    </source>
</evidence>
<comment type="catalytic activity">
    <reaction evidence="10 12">
        <text>5-[(5-phospho-1-deoxy-D-ribulos-1-ylimino)methylamino]-1-(5-phospho-beta-D-ribosyl)imidazole-4-carboxamide + L-glutamine = D-erythro-1-(imidazol-4-yl)glycerol 3-phosphate + 5-amino-1-(5-phospho-beta-D-ribosyl)imidazole-4-carboxamide + L-glutamate + H(+)</text>
        <dbReference type="Rhea" id="RHEA:24793"/>
        <dbReference type="ChEBI" id="CHEBI:15378"/>
        <dbReference type="ChEBI" id="CHEBI:29985"/>
        <dbReference type="ChEBI" id="CHEBI:58278"/>
        <dbReference type="ChEBI" id="CHEBI:58359"/>
        <dbReference type="ChEBI" id="CHEBI:58475"/>
        <dbReference type="ChEBI" id="CHEBI:58525"/>
        <dbReference type="EC" id="4.3.2.10"/>
    </reaction>
</comment>
<evidence type="ECO:0000256" key="11">
    <source>
        <dbReference type="ARBA" id="ARBA00049534"/>
    </source>
</evidence>
<keyword evidence="5 12" id="KW-0028">Amino-acid biosynthesis</keyword>
<dbReference type="PANTHER" id="PTHR42701">
    <property type="entry name" value="IMIDAZOLE GLYCEROL PHOSPHATE SYNTHASE SUBUNIT HISH"/>
    <property type="match status" value="1"/>
</dbReference>
<evidence type="ECO:0000256" key="10">
    <source>
        <dbReference type="ARBA" id="ARBA00047838"/>
    </source>
</evidence>
<evidence type="ECO:0000256" key="5">
    <source>
        <dbReference type="ARBA" id="ARBA00022605"/>
    </source>
</evidence>
<name>A0A139SQY2_9GAMM</name>
<keyword evidence="8 12" id="KW-0368">Histidine biosynthesis</keyword>
<feature type="active site" description="Nucleophile" evidence="12 13">
    <location>
        <position position="81"/>
    </location>
</feature>
<comment type="pathway">
    <text evidence="2 12">Amino-acid biosynthesis; L-histidine biosynthesis; L-histidine from 5-phospho-alpha-D-ribose 1-diphosphate: step 5/9.</text>
</comment>
<gene>
    <name evidence="12 15" type="primary">hisH</name>
    <name evidence="15" type="ORF">AXE65_04350</name>
</gene>
<evidence type="ECO:0000256" key="1">
    <source>
        <dbReference type="ARBA" id="ARBA00004496"/>
    </source>
</evidence>
<evidence type="ECO:0000256" key="7">
    <source>
        <dbReference type="ARBA" id="ARBA00022962"/>
    </source>
</evidence>
<evidence type="ECO:0000313" key="15">
    <source>
        <dbReference type="EMBL" id="KXU36958.1"/>
    </source>
</evidence>
<dbReference type="GO" id="GO:0000107">
    <property type="term" value="F:imidazoleglycerol-phosphate synthase activity"/>
    <property type="evidence" value="ECO:0007669"/>
    <property type="project" value="UniProtKB-UniRule"/>
</dbReference>
<dbReference type="GO" id="GO:0000105">
    <property type="term" value="P:L-histidine biosynthetic process"/>
    <property type="evidence" value="ECO:0007669"/>
    <property type="project" value="UniProtKB-UniRule"/>
</dbReference>
<sequence length="212" mass="23563">MTEVVVIDYGMGNLHSVGKALEAVGARSVHISSEPSIIRAAPRLIFPGVGAIKDCMAQLKQLGLCQLIKEVSHDRPFLGICLGMQALMDKSEENGGVDGLGIFPGTARYFGSELFEDGERLKVPHMGWNQVKQTYPHPLWHKTEDNGRFYFVHSYYIEAQNPAHISGQTHYGKTFASALAEGSRFAVQFHPEKSHFLGLQLLHNFIRWNGQA</sequence>
<dbReference type="PROSITE" id="PS51273">
    <property type="entry name" value="GATASE_TYPE_1"/>
    <property type="match status" value="1"/>
</dbReference>
<dbReference type="FunFam" id="3.40.50.880:FF:000023">
    <property type="entry name" value="Imidazole glycerol phosphate synthase subunit HisH"/>
    <property type="match status" value="1"/>
</dbReference>
<comment type="catalytic activity">
    <reaction evidence="11 12">
        <text>L-glutamine + H2O = L-glutamate + NH4(+)</text>
        <dbReference type="Rhea" id="RHEA:15889"/>
        <dbReference type="ChEBI" id="CHEBI:15377"/>
        <dbReference type="ChEBI" id="CHEBI:28938"/>
        <dbReference type="ChEBI" id="CHEBI:29985"/>
        <dbReference type="ChEBI" id="CHEBI:58359"/>
        <dbReference type="EC" id="3.5.1.2"/>
    </reaction>
</comment>
<dbReference type="Proteomes" id="UP000072660">
    <property type="component" value="Unassembled WGS sequence"/>
</dbReference>
<dbReference type="SUPFAM" id="SSF52317">
    <property type="entry name" value="Class I glutamine amidotransferase-like"/>
    <property type="match status" value="1"/>
</dbReference>
<evidence type="ECO:0000256" key="3">
    <source>
        <dbReference type="ARBA" id="ARBA00011152"/>
    </source>
</evidence>
<dbReference type="UniPathway" id="UPA00031">
    <property type="reaction ID" value="UER00010"/>
</dbReference>
<dbReference type="EMBL" id="LSZO01000174">
    <property type="protein sequence ID" value="KXU36958.1"/>
    <property type="molecule type" value="Genomic_DNA"/>
</dbReference>
<evidence type="ECO:0000256" key="6">
    <source>
        <dbReference type="ARBA" id="ARBA00022801"/>
    </source>
</evidence>
<comment type="caution">
    <text evidence="15">The sequence shown here is derived from an EMBL/GenBank/DDBJ whole genome shotgun (WGS) entry which is preliminary data.</text>
</comment>
<dbReference type="Gene3D" id="3.40.50.880">
    <property type="match status" value="1"/>
</dbReference>
<keyword evidence="16" id="KW-1185">Reference proteome</keyword>
<dbReference type="AlphaFoldDB" id="A0A139SQY2"/>
<evidence type="ECO:0000256" key="12">
    <source>
        <dbReference type="HAMAP-Rule" id="MF_00278"/>
    </source>
</evidence>
<evidence type="ECO:0000256" key="9">
    <source>
        <dbReference type="ARBA" id="ARBA00023239"/>
    </source>
</evidence>
<protein>
    <recommendedName>
        <fullName evidence="12">Imidazole glycerol phosphate synthase subunit HisH</fullName>
        <ecNumber evidence="12">4.3.2.10</ecNumber>
    </recommendedName>
    <alternativeName>
        <fullName evidence="12">IGP synthase glutaminase subunit</fullName>
        <ecNumber evidence="12">3.5.1.2</ecNumber>
    </alternativeName>
    <alternativeName>
        <fullName evidence="12">IGP synthase subunit HisH</fullName>
    </alternativeName>
    <alternativeName>
        <fullName evidence="12">ImGP synthase subunit HisH</fullName>
        <shortName evidence="12">IGPS subunit HisH</shortName>
    </alternativeName>
</protein>
<reference evidence="15 16" key="1">
    <citation type="submission" date="2016-02" db="EMBL/GenBank/DDBJ databases">
        <authorList>
            <person name="Wen L."/>
            <person name="He K."/>
            <person name="Yang H."/>
        </authorList>
    </citation>
    <scope>NUCLEOTIDE SEQUENCE [LARGE SCALE GENOMIC DNA]</scope>
    <source>
        <strain evidence="15 16">CV58</strain>
    </source>
</reference>
<keyword evidence="6 12" id="KW-0378">Hydrolase</keyword>
<evidence type="ECO:0000313" key="16">
    <source>
        <dbReference type="Proteomes" id="UP000072660"/>
    </source>
</evidence>
<comment type="function">
    <text evidence="12">IGPS catalyzes the conversion of PRFAR and glutamine to IGP, AICAR and glutamate. The HisH subunit catalyzes the hydrolysis of glutamine to glutamate and ammonia as part of the synthesis of IGP and AICAR. The resulting ammonia molecule is channeled to the active site of HisF.</text>
</comment>
<dbReference type="PANTHER" id="PTHR42701:SF2">
    <property type="entry name" value="IMIDAZOLE GLYCEROL PHOSPHATE SYNTHASE SUBUNIT HISH 1"/>
    <property type="match status" value="1"/>
</dbReference>
<dbReference type="InterPro" id="IPR010139">
    <property type="entry name" value="Imidazole-glycPsynth_HisH"/>
</dbReference>
<comment type="subunit">
    <text evidence="3 12">Heterodimer of HisH and HisF.</text>
</comment>
<dbReference type="InterPro" id="IPR029062">
    <property type="entry name" value="Class_I_gatase-like"/>
</dbReference>
<dbReference type="GO" id="GO:0016829">
    <property type="term" value="F:lyase activity"/>
    <property type="evidence" value="ECO:0007669"/>
    <property type="project" value="UniProtKB-KW"/>
</dbReference>